<comment type="function">
    <text evidence="9">Essential cell division protein. May link together the upstream cell division proteins, which are predominantly cytoplasmic, with the downstream cell division proteins, which are predominantly periplasmic. May control correct divisome assembly.</text>
</comment>
<gene>
    <name evidence="9" type="primary">ftsQ</name>
    <name evidence="11" type="ORF">H663_004625</name>
</gene>
<feature type="domain" description="POTRA" evidence="10">
    <location>
        <begin position="43"/>
        <end position="112"/>
    </location>
</feature>
<dbReference type="RefSeq" id="WP_053171133.1">
    <property type="nucleotide sequence ID" value="NZ_LFYT02000004.1"/>
</dbReference>
<dbReference type="Gene3D" id="3.10.20.310">
    <property type="entry name" value="membrane protein fhac"/>
    <property type="match status" value="1"/>
</dbReference>
<dbReference type="HAMAP" id="MF_00911">
    <property type="entry name" value="FtsQ_subfam"/>
    <property type="match status" value="1"/>
</dbReference>
<evidence type="ECO:0000313" key="12">
    <source>
        <dbReference type="Proteomes" id="UP000037507"/>
    </source>
</evidence>
<evidence type="ECO:0000313" key="11">
    <source>
        <dbReference type="EMBL" id="PVE43762.1"/>
    </source>
</evidence>
<name>A0A2T7UGH5_9BURK</name>
<keyword evidence="5 9" id="KW-0812">Transmembrane</keyword>
<dbReference type="OrthoDB" id="9790370at2"/>
<dbReference type="InterPro" id="IPR013685">
    <property type="entry name" value="POTRA_FtsQ_type"/>
</dbReference>
<dbReference type="AlphaFoldDB" id="A0A2T7UGH5"/>
<keyword evidence="4 9" id="KW-0132">Cell division</keyword>
<evidence type="ECO:0000256" key="6">
    <source>
        <dbReference type="ARBA" id="ARBA00022989"/>
    </source>
</evidence>
<dbReference type="InterPro" id="IPR034746">
    <property type="entry name" value="POTRA"/>
</dbReference>
<accession>A0A2T7UGH5</accession>
<evidence type="ECO:0000256" key="2">
    <source>
        <dbReference type="ARBA" id="ARBA00022475"/>
    </source>
</evidence>
<dbReference type="GO" id="GO:0005886">
    <property type="term" value="C:plasma membrane"/>
    <property type="evidence" value="ECO:0007669"/>
    <property type="project" value="UniProtKB-SubCell"/>
</dbReference>
<dbReference type="InterPro" id="IPR026579">
    <property type="entry name" value="FtsQ"/>
</dbReference>
<sequence length="262" mass="29295">MNPTMPLPLDIRLMNMTTAMLVVVLVLLGLASGAWWLIRHPMFAIESITVQGEVGHNNAVTLRANVMPQLSGNFFTLDLAQAREVFEDVPWVRTAVIHRDFPNRLRAILQEHRPIALWGDEDANTMVNEQGQVFEANVQDVDVEQLPRMKGPEGLSLDVVHMYRYLSPLLDAVDMGIEQIELTPRGSWRVLLQGGAQLELGRGTEAELGANVQRFLRTLSQVTSRYGRTPTALLAADLRHKDGYALRLRGVSTIDTPTKQKP</sequence>
<evidence type="ECO:0000256" key="7">
    <source>
        <dbReference type="ARBA" id="ARBA00023136"/>
    </source>
</evidence>
<dbReference type="InterPro" id="IPR005548">
    <property type="entry name" value="Cell_div_FtsQ/DivIB_C"/>
</dbReference>
<dbReference type="EMBL" id="LFYT02000004">
    <property type="protein sequence ID" value="PVE43762.1"/>
    <property type="molecule type" value="Genomic_DNA"/>
</dbReference>
<dbReference type="Pfam" id="PF08478">
    <property type="entry name" value="POTRA_1"/>
    <property type="match status" value="1"/>
</dbReference>
<dbReference type="GO" id="GO:0043093">
    <property type="term" value="P:FtsZ-dependent cytokinesis"/>
    <property type="evidence" value="ECO:0007669"/>
    <property type="project" value="UniProtKB-UniRule"/>
</dbReference>
<dbReference type="PANTHER" id="PTHR35851:SF1">
    <property type="entry name" value="CELL DIVISION PROTEIN FTSQ"/>
    <property type="match status" value="1"/>
</dbReference>
<dbReference type="GO" id="GO:0032153">
    <property type="term" value="C:cell division site"/>
    <property type="evidence" value="ECO:0007669"/>
    <property type="project" value="UniProtKB-UniRule"/>
</dbReference>
<proteinExistence type="inferred from homology"/>
<dbReference type="PROSITE" id="PS51779">
    <property type="entry name" value="POTRA"/>
    <property type="match status" value="1"/>
</dbReference>
<reference evidence="11" key="1">
    <citation type="submission" date="2017-04" db="EMBL/GenBank/DDBJ databases">
        <title>Unexpected and diverse lifestyles within the genus Limnohabitans.</title>
        <authorList>
            <person name="Kasalicky V."/>
            <person name="Mehrshad M."/>
            <person name="Andrei S.-A."/>
            <person name="Salcher M."/>
            <person name="Kratochvilova H."/>
            <person name="Simek K."/>
            <person name="Ghai R."/>
        </authorList>
    </citation>
    <scope>NUCLEOTIDE SEQUENCE [LARGE SCALE GENOMIC DNA]</scope>
    <source>
        <strain evidence="11">II-D5</strain>
    </source>
</reference>
<dbReference type="InterPro" id="IPR045335">
    <property type="entry name" value="FtsQ_C_sf"/>
</dbReference>
<evidence type="ECO:0000259" key="10">
    <source>
        <dbReference type="PROSITE" id="PS51779"/>
    </source>
</evidence>
<keyword evidence="8 9" id="KW-0131">Cell cycle</keyword>
<dbReference type="PANTHER" id="PTHR35851">
    <property type="entry name" value="CELL DIVISION PROTEIN FTSQ"/>
    <property type="match status" value="1"/>
</dbReference>
<organism evidence="11 12">
    <name type="scientific">Limnohabitans planktonicus II-D5</name>
    <dbReference type="NCBI Taxonomy" id="1293045"/>
    <lineage>
        <taxon>Bacteria</taxon>
        <taxon>Pseudomonadati</taxon>
        <taxon>Pseudomonadota</taxon>
        <taxon>Betaproteobacteria</taxon>
        <taxon>Burkholderiales</taxon>
        <taxon>Comamonadaceae</taxon>
        <taxon>Limnohabitans</taxon>
    </lineage>
</organism>
<dbReference type="Gene3D" id="3.40.50.11690">
    <property type="entry name" value="Cell division protein FtsQ/DivIB"/>
    <property type="match status" value="1"/>
</dbReference>
<evidence type="ECO:0000256" key="9">
    <source>
        <dbReference type="HAMAP-Rule" id="MF_00911"/>
    </source>
</evidence>
<dbReference type="Pfam" id="PF03799">
    <property type="entry name" value="FtsQ_DivIB_C"/>
    <property type="match status" value="1"/>
</dbReference>
<evidence type="ECO:0000256" key="3">
    <source>
        <dbReference type="ARBA" id="ARBA00022519"/>
    </source>
</evidence>
<dbReference type="STRING" id="1293045.H663_06685"/>
<dbReference type="Proteomes" id="UP000037507">
    <property type="component" value="Unassembled WGS sequence"/>
</dbReference>
<evidence type="ECO:0000256" key="5">
    <source>
        <dbReference type="ARBA" id="ARBA00022692"/>
    </source>
</evidence>
<evidence type="ECO:0000256" key="4">
    <source>
        <dbReference type="ARBA" id="ARBA00022618"/>
    </source>
</evidence>
<keyword evidence="2 9" id="KW-1003">Cell membrane</keyword>
<evidence type="ECO:0000256" key="8">
    <source>
        <dbReference type="ARBA" id="ARBA00023306"/>
    </source>
</evidence>
<dbReference type="GO" id="GO:0090529">
    <property type="term" value="P:cell septum assembly"/>
    <property type="evidence" value="ECO:0007669"/>
    <property type="project" value="InterPro"/>
</dbReference>
<keyword evidence="3 9" id="KW-0997">Cell inner membrane</keyword>
<protein>
    <recommendedName>
        <fullName evidence="9">Cell division protein FtsQ</fullName>
    </recommendedName>
</protein>
<keyword evidence="12" id="KW-1185">Reference proteome</keyword>
<keyword evidence="6 9" id="KW-1133">Transmembrane helix</keyword>
<comment type="caution">
    <text evidence="11">The sequence shown here is derived from an EMBL/GenBank/DDBJ whole genome shotgun (WGS) entry which is preliminary data.</text>
</comment>
<comment type="similarity">
    <text evidence="9">Belongs to the FtsQ/DivIB family. FtsQ subfamily.</text>
</comment>
<keyword evidence="7 9" id="KW-0472">Membrane</keyword>
<comment type="subcellular location">
    <subcellularLocation>
        <location evidence="9">Cell inner membrane</location>
        <topology evidence="9">Single-pass type II membrane protein</topology>
    </subcellularLocation>
    <subcellularLocation>
        <location evidence="1">Membrane</location>
    </subcellularLocation>
    <text evidence="9">Localizes to the division septum.</text>
</comment>
<comment type="subunit">
    <text evidence="9">Part of a complex composed of FtsB, FtsL and FtsQ.</text>
</comment>
<evidence type="ECO:0000256" key="1">
    <source>
        <dbReference type="ARBA" id="ARBA00004370"/>
    </source>
</evidence>